<evidence type="ECO:0000313" key="5">
    <source>
        <dbReference type="EMBL" id="RTH27813.1"/>
    </source>
</evidence>
<sequence length="257" mass="28411">MPIIECRGLTKLYTPDTGAPPVKALEEVDLCVEEGEFVAIVGPSGCGKSTLLEIIAGLQKPTSGEVLVAGKPVRGPCAEVGIVFQGDSTFPWLNTLENIKFGMKAKGLPAKEQEERARQAVKLVGLEGFEHHFPRELSGGMRQRVAIARTLVLRPKIILMDEPFGALDALTRLFLGDELLRIWQETQATILFVTHDLLEALRLADRVVVMSSRPGRVKRVVSTGLPRPRDQKVMSSPRMAELANVLWEELKREVREV</sequence>
<dbReference type="GO" id="GO:0005524">
    <property type="term" value="F:ATP binding"/>
    <property type="evidence" value="ECO:0007669"/>
    <property type="project" value="UniProtKB-KW"/>
</dbReference>
<proteinExistence type="predicted"/>
<dbReference type="CDD" id="cd03293">
    <property type="entry name" value="ABC_NrtD_SsuB_transporters"/>
    <property type="match status" value="1"/>
</dbReference>
<dbReference type="GO" id="GO:0016887">
    <property type="term" value="F:ATP hydrolysis activity"/>
    <property type="evidence" value="ECO:0007669"/>
    <property type="project" value="InterPro"/>
</dbReference>
<dbReference type="SMART" id="SM00382">
    <property type="entry name" value="AAA"/>
    <property type="match status" value="1"/>
</dbReference>
<comment type="caution">
    <text evidence="5">The sequence shown here is derived from an EMBL/GenBank/DDBJ whole genome shotgun (WGS) entry which is preliminary data.</text>
</comment>
<dbReference type="AlphaFoldDB" id="A0A430S2D8"/>
<evidence type="ECO:0000259" key="4">
    <source>
        <dbReference type="PROSITE" id="PS50893"/>
    </source>
</evidence>
<evidence type="ECO:0000256" key="1">
    <source>
        <dbReference type="ARBA" id="ARBA00022448"/>
    </source>
</evidence>
<gene>
    <name evidence="5" type="ORF">CSW38_02470</name>
</gene>
<dbReference type="Proteomes" id="UP000287306">
    <property type="component" value="Unassembled WGS sequence"/>
</dbReference>
<dbReference type="Pfam" id="PF00005">
    <property type="entry name" value="ABC_tran"/>
    <property type="match status" value="1"/>
</dbReference>
<dbReference type="InterPro" id="IPR003593">
    <property type="entry name" value="AAA+_ATPase"/>
</dbReference>
<dbReference type="PANTHER" id="PTHR42788">
    <property type="entry name" value="TAURINE IMPORT ATP-BINDING PROTEIN-RELATED"/>
    <property type="match status" value="1"/>
</dbReference>
<dbReference type="InterPro" id="IPR003439">
    <property type="entry name" value="ABC_transporter-like_ATP-bd"/>
</dbReference>
<dbReference type="InterPro" id="IPR027417">
    <property type="entry name" value="P-loop_NTPase"/>
</dbReference>
<dbReference type="InterPro" id="IPR050166">
    <property type="entry name" value="ABC_transporter_ATP-bind"/>
</dbReference>
<feature type="domain" description="ABC transporter" evidence="4">
    <location>
        <begin position="4"/>
        <end position="237"/>
    </location>
</feature>
<reference evidence="5 6" key="1">
    <citation type="journal article" date="2019" name="Extremophiles">
        <title>Biogeography of thermophiles and predominance of Thermus scotoductus in domestic water heaters.</title>
        <authorList>
            <person name="Wilpiszeski R.L."/>
            <person name="Zhang Z."/>
            <person name="House C.H."/>
        </authorList>
    </citation>
    <scope>NUCLEOTIDE SEQUENCE [LARGE SCALE GENOMIC DNA]</scope>
    <source>
        <strain evidence="5 6">25_S25</strain>
    </source>
</reference>
<accession>A0A430S2D8</accession>
<keyword evidence="2" id="KW-0547">Nucleotide-binding</keyword>
<evidence type="ECO:0000256" key="3">
    <source>
        <dbReference type="ARBA" id="ARBA00022840"/>
    </source>
</evidence>
<name>A0A430S2D8_THESC</name>
<dbReference type="PANTHER" id="PTHR42788:SF13">
    <property type="entry name" value="ALIPHATIC SULFONATES IMPORT ATP-BINDING PROTEIN SSUB"/>
    <property type="match status" value="1"/>
</dbReference>
<evidence type="ECO:0000256" key="2">
    <source>
        <dbReference type="ARBA" id="ARBA00022741"/>
    </source>
</evidence>
<dbReference type="SUPFAM" id="SSF52540">
    <property type="entry name" value="P-loop containing nucleoside triphosphate hydrolases"/>
    <property type="match status" value="1"/>
</dbReference>
<evidence type="ECO:0000313" key="6">
    <source>
        <dbReference type="Proteomes" id="UP000287306"/>
    </source>
</evidence>
<keyword evidence="1" id="KW-0813">Transport</keyword>
<dbReference type="Gene3D" id="3.40.50.300">
    <property type="entry name" value="P-loop containing nucleotide triphosphate hydrolases"/>
    <property type="match status" value="1"/>
</dbReference>
<organism evidence="5 6">
    <name type="scientific">Thermus scotoductus</name>
    <dbReference type="NCBI Taxonomy" id="37636"/>
    <lineage>
        <taxon>Bacteria</taxon>
        <taxon>Thermotogati</taxon>
        <taxon>Deinococcota</taxon>
        <taxon>Deinococci</taxon>
        <taxon>Thermales</taxon>
        <taxon>Thermaceae</taxon>
        <taxon>Thermus</taxon>
    </lineage>
</organism>
<keyword evidence="3 5" id="KW-0067">ATP-binding</keyword>
<dbReference type="EMBL" id="PELY01000054">
    <property type="protein sequence ID" value="RTH27813.1"/>
    <property type="molecule type" value="Genomic_DNA"/>
</dbReference>
<protein>
    <submittedName>
        <fullName evidence="5">Nitrate ABC transporter ATP-binding protein</fullName>
    </submittedName>
</protein>
<dbReference type="PROSITE" id="PS00211">
    <property type="entry name" value="ABC_TRANSPORTER_1"/>
    <property type="match status" value="1"/>
</dbReference>
<dbReference type="PROSITE" id="PS50893">
    <property type="entry name" value="ABC_TRANSPORTER_2"/>
    <property type="match status" value="1"/>
</dbReference>
<dbReference type="InterPro" id="IPR017871">
    <property type="entry name" value="ABC_transporter-like_CS"/>
</dbReference>